<dbReference type="PANTHER" id="PTHR48229:SF2">
    <property type="entry name" value="CAIB_BAIF FAMILY PROTEIN"/>
    <property type="match status" value="1"/>
</dbReference>
<keyword evidence="3" id="KW-1185">Reference proteome</keyword>
<proteinExistence type="inferred from homology"/>
<dbReference type="InterPro" id="IPR052985">
    <property type="entry name" value="CoA-trans_III_biosynth/detox"/>
</dbReference>
<name>A0A3E2H7B9_SCYLI</name>
<accession>A0A3E2H7B9</accession>
<dbReference type="EMBL" id="NCSJ02000133">
    <property type="protein sequence ID" value="RFU29289.1"/>
    <property type="molecule type" value="Genomic_DNA"/>
</dbReference>
<sequence length="580" mass="65090">MGELAGPNPTVPQLSYSIPQESRSILETGLLKHPDHQDLPSECRDLLHYIEFTGSAKPKIPINWRLAESVSSLKGLEAILLNLLLVRKYKIQPQKIIINTDHAQLFFMSSLLVEIQPNPGQPVQPTPIRDLTEKYATYFPNGDLHQMASSQYRRATTNIYKARDGRFFHLHGSLNPDPSLEAIGFPWDQTEIKTAEEAWPVFSARIGEKDASEWDQLLGETYHQAATICWSPEEFASTAQGQAIKDIGLYKIHYRPNDTQKLGWWPDSPSTSPSRPLAGLKIVDLTRVIAGPAIGRSLAEMGASVMRVTAPHLADFSGLHPDLNWGKWNCSLDLRKEDDKSKLRELILDADILINGYRPAVLDKYGFGYEDVLNLCKGRERGIIYVRENCFGWAGPLAHRSGWQPISDANSGISMGYGRAMKNTEPVTPVFPNSDYCTGIAGSCAVLQALVQKSVQGGSYLVDTALNYYNQWLAQVVGEYPTDIWEEIWSRSGRQVFRHYHSMNYTIPRYIEILKKNEVLNLDFFETRSSKALGGLLFRIPKPVLQFPSGVVKLSYNIGTRGNGVDQARWPNDLNSEIVT</sequence>
<dbReference type="Pfam" id="PF02515">
    <property type="entry name" value="CoA_transf_3"/>
    <property type="match status" value="1"/>
</dbReference>
<feature type="non-terminal residue" evidence="2">
    <location>
        <position position="1"/>
    </location>
</feature>
<reference evidence="2 3" key="1">
    <citation type="submission" date="2018-05" db="EMBL/GenBank/DDBJ databases">
        <title>Draft genome sequence of Scytalidium lignicola DSM 105466, a ubiquitous saprotrophic fungus.</title>
        <authorList>
            <person name="Buettner E."/>
            <person name="Gebauer A.M."/>
            <person name="Hofrichter M."/>
            <person name="Liers C."/>
            <person name="Kellner H."/>
        </authorList>
    </citation>
    <scope>NUCLEOTIDE SEQUENCE [LARGE SCALE GENOMIC DNA]</scope>
    <source>
        <strain evidence="2 3">DSM 105466</strain>
    </source>
</reference>
<dbReference type="SUPFAM" id="SSF89796">
    <property type="entry name" value="CoA-transferase family III (CaiB/BaiF)"/>
    <property type="match status" value="2"/>
</dbReference>
<comment type="caution">
    <text evidence="2">The sequence shown here is derived from an EMBL/GenBank/DDBJ whole genome shotgun (WGS) entry which is preliminary data.</text>
</comment>
<dbReference type="STRING" id="5539.A0A3E2H7B9"/>
<dbReference type="OrthoDB" id="2308815at2759"/>
<dbReference type="GO" id="GO:0003824">
    <property type="term" value="F:catalytic activity"/>
    <property type="evidence" value="ECO:0007669"/>
    <property type="project" value="InterPro"/>
</dbReference>
<dbReference type="Proteomes" id="UP000258309">
    <property type="component" value="Unassembled WGS sequence"/>
</dbReference>
<feature type="non-terminal residue" evidence="2">
    <location>
        <position position="580"/>
    </location>
</feature>
<protein>
    <submittedName>
        <fullName evidence="2">Uncharacterized protein</fullName>
    </submittedName>
</protein>
<evidence type="ECO:0000313" key="2">
    <source>
        <dbReference type="EMBL" id="RFU29289.1"/>
    </source>
</evidence>
<dbReference type="PANTHER" id="PTHR48229">
    <property type="entry name" value="CAIB/BAIF FAMILY ENZYME (AFU_ORTHOLOGUE AFUA_1G05360)-RELATED"/>
    <property type="match status" value="1"/>
</dbReference>
<gene>
    <name evidence="2" type="ORF">B7463_g7044</name>
</gene>
<dbReference type="AlphaFoldDB" id="A0A3E2H7B9"/>
<dbReference type="InterPro" id="IPR003673">
    <property type="entry name" value="CoA-Trfase_fam_III"/>
</dbReference>
<comment type="similarity">
    <text evidence="1">Belongs to the CoA-transferase III family.</text>
</comment>
<dbReference type="Gene3D" id="3.40.50.10540">
    <property type="entry name" value="Crotonobetainyl-coa:carnitine coa-transferase, domain 1"/>
    <property type="match status" value="1"/>
</dbReference>
<dbReference type="InterPro" id="IPR023606">
    <property type="entry name" value="CoA-Trfase_III_dom_1_sf"/>
</dbReference>
<evidence type="ECO:0000256" key="1">
    <source>
        <dbReference type="ARBA" id="ARBA00008383"/>
    </source>
</evidence>
<evidence type="ECO:0000313" key="3">
    <source>
        <dbReference type="Proteomes" id="UP000258309"/>
    </source>
</evidence>
<organism evidence="2 3">
    <name type="scientific">Scytalidium lignicola</name>
    <name type="common">Hyphomycete</name>
    <dbReference type="NCBI Taxonomy" id="5539"/>
    <lineage>
        <taxon>Eukaryota</taxon>
        <taxon>Fungi</taxon>
        <taxon>Dikarya</taxon>
        <taxon>Ascomycota</taxon>
        <taxon>Pezizomycotina</taxon>
        <taxon>Leotiomycetes</taxon>
        <taxon>Leotiomycetes incertae sedis</taxon>
        <taxon>Scytalidium</taxon>
    </lineage>
</organism>
<dbReference type="OMA" id="ANTGISW"/>